<dbReference type="Proteomes" id="UP000291591">
    <property type="component" value="Unassembled WGS sequence"/>
</dbReference>
<keyword evidence="6" id="KW-1185">Reference proteome</keyword>
<protein>
    <submittedName>
        <fullName evidence="5">Threonine synthase</fullName>
    </submittedName>
</protein>
<gene>
    <name evidence="5" type="ORF">EV383_4052</name>
</gene>
<dbReference type="GO" id="GO:0030170">
    <property type="term" value="F:pyridoxal phosphate binding"/>
    <property type="evidence" value="ECO:0007669"/>
    <property type="project" value="InterPro"/>
</dbReference>
<dbReference type="PANTHER" id="PTHR48078:SF6">
    <property type="entry name" value="L-THREONINE DEHYDRATASE CATABOLIC TDCB"/>
    <property type="match status" value="1"/>
</dbReference>
<keyword evidence="2" id="KW-0663">Pyridoxal phosphate</keyword>
<dbReference type="InterPro" id="IPR050147">
    <property type="entry name" value="Ser/Thr_Dehydratase"/>
</dbReference>
<evidence type="ECO:0000256" key="1">
    <source>
        <dbReference type="ARBA" id="ARBA00001933"/>
    </source>
</evidence>
<evidence type="ECO:0000313" key="6">
    <source>
        <dbReference type="Proteomes" id="UP000291591"/>
    </source>
</evidence>
<reference evidence="5 6" key="1">
    <citation type="submission" date="2019-02" db="EMBL/GenBank/DDBJ databases">
        <title>Sequencing the genomes of 1000 actinobacteria strains.</title>
        <authorList>
            <person name="Klenk H.-P."/>
        </authorList>
    </citation>
    <scope>NUCLEOTIDE SEQUENCE [LARGE SCALE GENOMIC DNA]</scope>
    <source>
        <strain evidence="5 6">DSM 45779</strain>
    </source>
</reference>
<dbReference type="GO" id="GO:0009097">
    <property type="term" value="P:isoleucine biosynthetic process"/>
    <property type="evidence" value="ECO:0007669"/>
    <property type="project" value="TreeGrafter"/>
</dbReference>
<dbReference type="Gene3D" id="3.40.50.1100">
    <property type="match status" value="2"/>
</dbReference>
<evidence type="ECO:0000259" key="4">
    <source>
        <dbReference type="Pfam" id="PF00291"/>
    </source>
</evidence>
<dbReference type="AlphaFoldDB" id="A0A4Q7V128"/>
<dbReference type="OrthoDB" id="9778118at2"/>
<dbReference type="InterPro" id="IPR036052">
    <property type="entry name" value="TrpB-like_PALP_sf"/>
</dbReference>
<dbReference type="Pfam" id="PF00291">
    <property type="entry name" value="PALP"/>
    <property type="match status" value="1"/>
</dbReference>
<dbReference type="PROSITE" id="PS00165">
    <property type="entry name" value="DEHYDRATASE_SER_THR"/>
    <property type="match status" value="1"/>
</dbReference>
<dbReference type="RefSeq" id="WP_130291333.1">
    <property type="nucleotide sequence ID" value="NZ_SHKL01000001.1"/>
</dbReference>
<dbReference type="InterPro" id="IPR001926">
    <property type="entry name" value="TrpB-like_PALP"/>
</dbReference>
<sequence>MAAPSALPTTYSTLSHLECSRDGSRHDADVVQGTSPAGAPLLARYDLERAAATVSPADIATRAPDLWRYHELLPVRDPAHVVTLGEGMTPLLDLPRAGARLGVPGLRMKDEGLVPTGAFKARGAAVGISRAAELGVRAVAMPTNGNAGAAWASYAARAGMGSLIAMPVDAPEITRRECVVAGAELYLVDGLIGDAGKLVADAVRRRTGYQDTSTLREPYRIEGKKTMGYEIVEQLGWRAPDVILYPTGGGVGIIAIHKALQEMRELGWLTGPMPRLVAVQADGCAPIVDAFDAGLSESTAPADAHTIAFGITVPKALGDFLVLDAVRDTGGTAIAVSDDELLAAQHTLARDEGTWICPEGGACVAAVGQLRESGWLDGSEDVVVLNTGTGLIYPDTVAVDVPTLPVDGRIPGGDDA</sequence>
<dbReference type="CDD" id="cd01563">
    <property type="entry name" value="Thr-synth_1"/>
    <property type="match status" value="1"/>
</dbReference>
<dbReference type="GO" id="GO:0006567">
    <property type="term" value="P:L-threonine catabolic process"/>
    <property type="evidence" value="ECO:0007669"/>
    <property type="project" value="TreeGrafter"/>
</dbReference>
<name>A0A4Q7V128_PSEST</name>
<dbReference type="EMBL" id="SHKL01000001">
    <property type="protein sequence ID" value="RZT87144.1"/>
    <property type="molecule type" value="Genomic_DNA"/>
</dbReference>
<accession>A0A4Q7V128</accession>
<dbReference type="GO" id="GO:0003941">
    <property type="term" value="F:L-serine ammonia-lyase activity"/>
    <property type="evidence" value="ECO:0007669"/>
    <property type="project" value="TreeGrafter"/>
</dbReference>
<dbReference type="NCBIfam" id="NF006050">
    <property type="entry name" value="PRK08197.1"/>
    <property type="match status" value="1"/>
</dbReference>
<feature type="domain" description="Tryptophan synthase beta chain-like PALP" evidence="4">
    <location>
        <begin position="82"/>
        <end position="388"/>
    </location>
</feature>
<dbReference type="InterPro" id="IPR000634">
    <property type="entry name" value="Ser/Thr_deHydtase_PyrdxlP-BS"/>
</dbReference>
<evidence type="ECO:0000313" key="5">
    <source>
        <dbReference type="EMBL" id="RZT87144.1"/>
    </source>
</evidence>
<dbReference type="GO" id="GO:0004794">
    <property type="term" value="F:threonine deaminase activity"/>
    <property type="evidence" value="ECO:0007669"/>
    <property type="project" value="TreeGrafter"/>
</dbReference>
<dbReference type="SUPFAM" id="SSF53686">
    <property type="entry name" value="Tryptophan synthase beta subunit-like PLP-dependent enzymes"/>
    <property type="match status" value="1"/>
</dbReference>
<dbReference type="GO" id="GO:0006565">
    <property type="term" value="P:L-serine catabolic process"/>
    <property type="evidence" value="ECO:0007669"/>
    <property type="project" value="TreeGrafter"/>
</dbReference>
<dbReference type="PANTHER" id="PTHR48078">
    <property type="entry name" value="THREONINE DEHYDRATASE, MITOCHONDRIAL-RELATED"/>
    <property type="match status" value="1"/>
</dbReference>
<comment type="caution">
    <text evidence="5">The sequence shown here is derived from an EMBL/GenBank/DDBJ whole genome shotgun (WGS) entry which is preliminary data.</text>
</comment>
<evidence type="ECO:0000256" key="2">
    <source>
        <dbReference type="ARBA" id="ARBA00022898"/>
    </source>
</evidence>
<comment type="cofactor">
    <cofactor evidence="1">
        <name>pyridoxal 5'-phosphate</name>
        <dbReference type="ChEBI" id="CHEBI:597326"/>
    </cofactor>
</comment>
<proteinExistence type="predicted"/>
<organism evidence="5 6">
    <name type="scientific">Pseudonocardia sediminis</name>
    <dbReference type="NCBI Taxonomy" id="1397368"/>
    <lineage>
        <taxon>Bacteria</taxon>
        <taxon>Bacillati</taxon>
        <taxon>Actinomycetota</taxon>
        <taxon>Actinomycetes</taxon>
        <taxon>Pseudonocardiales</taxon>
        <taxon>Pseudonocardiaceae</taxon>
        <taxon>Pseudonocardia</taxon>
    </lineage>
</organism>
<keyword evidence="3" id="KW-0456">Lyase</keyword>
<evidence type="ECO:0000256" key="3">
    <source>
        <dbReference type="ARBA" id="ARBA00023239"/>
    </source>
</evidence>